<dbReference type="EMBL" id="JANCLT010000003">
    <property type="protein sequence ID" value="MCP8968515.1"/>
    <property type="molecule type" value="Genomic_DNA"/>
</dbReference>
<dbReference type="RefSeq" id="WP_254758424.1">
    <property type="nucleotide sequence ID" value="NZ_JANCLT010000003.1"/>
</dbReference>
<organism evidence="2 3">
    <name type="scientific">Ectobacillus ponti</name>
    <dbReference type="NCBI Taxonomy" id="2961894"/>
    <lineage>
        <taxon>Bacteria</taxon>
        <taxon>Bacillati</taxon>
        <taxon>Bacillota</taxon>
        <taxon>Bacilli</taxon>
        <taxon>Bacillales</taxon>
        <taxon>Bacillaceae</taxon>
        <taxon>Ectobacillus</taxon>
    </lineage>
</organism>
<accession>A0AA42BNY9</accession>
<evidence type="ECO:0000313" key="2">
    <source>
        <dbReference type="EMBL" id="MCP8968515.1"/>
    </source>
</evidence>
<proteinExistence type="predicted"/>
<feature type="region of interest" description="Disordered" evidence="1">
    <location>
        <begin position="1"/>
        <end position="28"/>
    </location>
</feature>
<reference evidence="2" key="1">
    <citation type="submission" date="2022-07" db="EMBL/GenBank/DDBJ databases">
        <authorList>
            <person name="Li W.-J."/>
            <person name="Deng Q.-Q."/>
        </authorList>
    </citation>
    <scope>NUCLEOTIDE SEQUENCE</scope>
    <source>
        <strain evidence="2">SYSU M60031</strain>
    </source>
</reference>
<name>A0AA42BNY9_9BACI</name>
<keyword evidence="3" id="KW-1185">Reference proteome</keyword>
<dbReference type="AlphaFoldDB" id="A0AA42BNY9"/>
<evidence type="ECO:0000313" key="3">
    <source>
        <dbReference type="Proteomes" id="UP001156102"/>
    </source>
</evidence>
<gene>
    <name evidence="2" type="ORF">NK662_08155</name>
</gene>
<feature type="compositionally biased region" description="Basic residues" evidence="1">
    <location>
        <begin position="43"/>
        <end position="53"/>
    </location>
</feature>
<protein>
    <submittedName>
        <fullName evidence="2">Uncharacterized protein</fullName>
    </submittedName>
</protein>
<evidence type="ECO:0000256" key="1">
    <source>
        <dbReference type="SAM" id="MobiDB-lite"/>
    </source>
</evidence>
<comment type="caution">
    <text evidence="2">The sequence shown here is derived from an EMBL/GenBank/DDBJ whole genome shotgun (WGS) entry which is preliminary data.</text>
</comment>
<feature type="region of interest" description="Disordered" evidence="1">
    <location>
        <begin position="34"/>
        <end position="53"/>
    </location>
</feature>
<dbReference type="Proteomes" id="UP001156102">
    <property type="component" value="Unassembled WGS sequence"/>
</dbReference>
<sequence>MVKRKVAYQAATNHNKTPKESLPEGEMAMEFENEDTAKYANRNSKKGRKNSSS</sequence>